<dbReference type="PANTHER" id="PTHR45660">
    <property type="entry name" value="HISTONE-LYSINE N-METHYLTRANSFERASE SETMAR"/>
    <property type="match status" value="1"/>
</dbReference>
<dbReference type="SUPFAM" id="SSF82199">
    <property type="entry name" value="SET domain"/>
    <property type="match status" value="1"/>
</dbReference>
<dbReference type="EMBL" id="PNBA02000013">
    <property type="protein sequence ID" value="KAG6403736.1"/>
    <property type="molecule type" value="Genomic_DNA"/>
</dbReference>
<evidence type="ECO:0000313" key="2">
    <source>
        <dbReference type="Proteomes" id="UP000298416"/>
    </source>
</evidence>
<dbReference type="InterPro" id="IPR046341">
    <property type="entry name" value="SET_dom_sf"/>
</dbReference>
<evidence type="ECO:0000313" key="1">
    <source>
        <dbReference type="EMBL" id="KAG6403736.1"/>
    </source>
</evidence>
<proteinExistence type="predicted"/>
<dbReference type="GO" id="GO:0042054">
    <property type="term" value="F:histone methyltransferase activity"/>
    <property type="evidence" value="ECO:0007669"/>
    <property type="project" value="TreeGrafter"/>
</dbReference>
<gene>
    <name evidence="1" type="ORF">SASPL_135965</name>
</gene>
<accession>A0A8X8ZG73</accession>
<dbReference type="InterPro" id="IPR051357">
    <property type="entry name" value="H3K9_HMTase_SUVAR3-9"/>
</dbReference>
<reference evidence="1" key="2">
    <citation type="submission" date="2020-08" db="EMBL/GenBank/DDBJ databases">
        <title>Plant Genome Project.</title>
        <authorList>
            <person name="Zhang R.-G."/>
        </authorList>
    </citation>
    <scope>NUCLEOTIDE SEQUENCE</scope>
    <source>
        <strain evidence="1">Huo1</strain>
        <tissue evidence="1">Leaf</tissue>
    </source>
</reference>
<dbReference type="AlphaFoldDB" id="A0A8X8ZG73"/>
<dbReference type="Gene3D" id="2.170.270.10">
    <property type="entry name" value="SET domain"/>
    <property type="match status" value="1"/>
</dbReference>
<organism evidence="1">
    <name type="scientific">Salvia splendens</name>
    <name type="common">Scarlet sage</name>
    <dbReference type="NCBI Taxonomy" id="180675"/>
    <lineage>
        <taxon>Eukaryota</taxon>
        <taxon>Viridiplantae</taxon>
        <taxon>Streptophyta</taxon>
        <taxon>Embryophyta</taxon>
        <taxon>Tracheophyta</taxon>
        <taxon>Spermatophyta</taxon>
        <taxon>Magnoliopsida</taxon>
        <taxon>eudicotyledons</taxon>
        <taxon>Gunneridae</taxon>
        <taxon>Pentapetalae</taxon>
        <taxon>asterids</taxon>
        <taxon>lamiids</taxon>
        <taxon>Lamiales</taxon>
        <taxon>Lamiaceae</taxon>
        <taxon>Nepetoideae</taxon>
        <taxon>Mentheae</taxon>
        <taxon>Salviinae</taxon>
        <taxon>Salvia</taxon>
        <taxon>Salvia subgen. Calosphace</taxon>
        <taxon>core Calosphace</taxon>
    </lineage>
</organism>
<dbReference type="Proteomes" id="UP000298416">
    <property type="component" value="Unassembled WGS sequence"/>
</dbReference>
<dbReference type="GO" id="GO:0003690">
    <property type="term" value="F:double-stranded DNA binding"/>
    <property type="evidence" value="ECO:0007669"/>
    <property type="project" value="TreeGrafter"/>
</dbReference>
<evidence type="ECO:0008006" key="3">
    <source>
        <dbReference type="Google" id="ProtNLM"/>
    </source>
</evidence>
<sequence>MEEPHCRKINYHQTGEPFFQCAPIVIPYLNPTELVSISSTCKTLHHLSTNVTSRRTSDASRGFEKLPIPFHNPIPGDPYTYSYFLYTPSQTLRTTTHFRQPWGSGHDAPPDPPSPLLFRVDGATGCDCTKGCGGDDFFPCLNLECGPSCNCDSLCGNRVTQCGVNLRLKIVKHEKKGWGLYAAELITAGIFICEYAGEEGGVAGDVFAEGPGDSVRGGLGGAANYNHVTAPAKPHICTAQTISSRDLSISAAELSGGDSYGFSRFDSASLLDLG</sequence>
<name>A0A8X8ZG73_SALSN</name>
<protein>
    <recommendedName>
        <fullName evidence="3">Histone-lysine N-methyltransferase SETMAR</fullName>
    </recommendedName>
</protein>
<reference evidence="1" key="1">
    <citation type="submission" date="2018-01" db="EMBL/GenBank/DDBJ databases">
        <authorList>
            <person name="Mao J.F."/>
        </authorList>
    </citation>
    <scope>NUCLEOTIDE SEQUENCE</scope>
    <source>
        <strain evidence="1">Huo1</strain>
        <tissue evidence="1">Leaf</tissue>
    </source>
</reference>
<comment type="caution">
    <text evidence="1">The sequence shown here is derived from an EMBL/GenBank/DDBJ whole genome shotgun (WGS) entry which is preliminary data.</text>
</comment>
<dbReference type="PANTHER" id="PTHR45660:SF89">
    <property type="entry name" value="HISTONE-LYSINE N-METHYLTRANSFERASE SUVR3"/>
    <property type="match status" value="1"/>
</dbReference>
<keyword evidence="2" id="KW-1185">Reference proteome</keyword>